<dbReference type="Proteomes" id="UP000789901">
    <property type="component" value="Unassembled WGS sequence"/>
</dbReference>
<comment type="caution">
    <text evidence="1">The sequence shown here is derived from an EMBL/GenBank/DDBJ whole genome shotgun (WGS) entry which is preliminary data.</text>
</comment>
<protein>
    <submittedName>
        <fullName evidence="1">33380_t:CDS:1</fullName>
    </submittedName>
</protein>
<dbReference type="EMBL" id="CAJVQB010011216">
    <property type="protein sequence ID" value="CAG8746056.1"/>
    <property type="molecule type" value="Genomic_DNA"/>
</dbReference>
<name>A0ABN7V952_GIGMA</name>
<evidence type="ECO:0000313" key="1">
    <source>
        <dbReference type="EMBL" id="CAG8746056.1"/>
    </source>
</evidence>
<organism evidence="1 2">
    <name type="scientific">Gigaspora margarita</name>
    <dbReference type="NCBI Taxonomy" id="4874"/>
    <lineage>
        <taxon>Eukaryota</taxon>
        <taxon>Fungi</taxon>
        <taxon>Fungi incertae sedis</taxon>
        <taxon>Mucoromycota</taxon>
        <taxon>Glomeromycotina</taxon>
        <taxon>Glomeromycetes</taxon>
        <taxon>Diversisporales</taxon>
        <taxon>Gigasporaceae</taxon>
        <taxon>Gigaspora</taxon>
    </lineage>
</organism>
<reference evidence="1 2" key="1">
    <citation type="submission" date="2021-06" db="EMBL/GenBank/DDBJ databases">
        <authorList>
            <person name="Kallberg Y."/>
            <person name="Tangrot J."/>
            <person name="Rosling A."/>
        </authorList>
    </citation>
    <scope>NUCLEOTIDE SEQUENCE [LARGE SCALE GENOMIC DNA]</scope>
    <source>
        <strain evidence="1 2">120-4 pot B 10/14</strain>
    </source>
</reference>
<keyword evidence="2" id="KW-1185">Reference proteome</keyword>
<accession>A0ABN7V952</accession>
<gene>
    <name evidence="1" type="ORF">GMARGA_LOCUS15885</name>
</gene>
<proteinExistence type="predicted"/>
<evidence type="ECO:0000313" key="2">
    <source>
        <dbReference type="Proteomes" id="UP000789901"/>
    </source>
</evidence>
<feature type="non-terminal residue" evidence="1">
    <location>
        <position position="67"/>
    </location>
</feature>
<sequence length="67" mass="7664">MQEPINTNIVVLCDGTLNFPAIETNVYKLNLLLLSSYNTTRGFNESDLITWFKGLDKINNNYHKAQT</sequence>